<dbReference type="GeneID" id="19905099"/>
<dbReference type="SUPFAM" id="SSF51316">
    <property type="entry name" value="Mss4-like"/>
    <property type="match status" value="1"/>
</dbReference>
<reference evidence="7" key="1">
    <citation type="submission" date="2012-06" db="EMBL/GenBank/DDBJ databases">
        <title>The genome sequence of Coniosporium apollinis CBS 100218.</title>
        <authorList>
            <consortium name="The Broad Institute Genome Sequencing Platform"/>
            <person name="Cuomo C."/>
            <person name="Gorbushina A."/>
            <person name="Noack S."/>
            <person name="Walker B."/>
            <person name="Young S.K."/>
            <person name="Zeng Q."/>
            <person name="Gargeya S."/>
            <person name="Fitzgerald M."/>
            <person name="Haas B."/>
            <person name="Abouelleil A."/>
            <person name="Alvarado L."/>
            <person name="Arachchi H.M."/>
            <person name="Berlin A.M."/>
            <person name="Chapman S.B."/>
            <person name="Goldberg J."/>
            <person name="Griggs A."/>
            <person name="Gujja S."/>
            <person name="Hansen M."/>
            <person name="Howarth C."/>
            <person name="Imamovic A."/>
            <person name="Larimer J."/>
            <person name="McCowan C."/>
            <person name="Montmayeur A."/>
            <person name="Murphy C."/>
            <person name="Neiman D."/>
            <person name="Pearson M."/>
            <person name="Priest M."/>
            <person name="Roberts A."/>
            <person name="Saif S."/>
            <person name="Shea T."/>
            <person name="Sisk P."/>
            <person name="Sykes S."/>
            <person name="Wortman J."/>
            <person name="Nusbaum C."/>
            <person name="Birren B."/>
        </authorList>
    </citation>
    <scope>NUCLEOTIDE SEQUENCE [LARGE SCALE GENOMIC DNA]</scope>
    <source>
        <strain evidence="7">CBS 100218</strain>
    </source>
</reference>
<comment type="similarity">
    <text evidence="1">Belongs to the Gfa family.</text>
</comment>
<evidence type="ECO:0000256" key="4">
    <source>
        <dbReference type="ARBA" id="ARBA00023239"/>
    </source>
</evidence>
<evidence type="ECO:0000313" key="7">
    <source>
        <dbReference type="Proteomes" id="UP000016924"/>
    </source>
</evidence>
<dbReference type="RefSeq" id="XP_007783847.1">
    <property type="nucleotide sequence ID" value="XM_007785657.1"/>
</dbReference>
<dbReference type="OrthoDB" id="406544at2759"/>
<proteinExistence type="inferred from homology"/>
<evidence type="ECO:0000256" key="2">
    <source>
        <dbReference type="ARBA" id="ARBA00022723"/>
    </source>
</evidence>
<gene>
    <name evidence="6" type="ORF">W97_07788</name>
</gene>
<keyword evidence="2" id="KW-0479">Metal-binding</keyword>
<dbReference type="GO" id="GO:0046872">
    <property type="term" value="F:metal ion binding"/>
    <property type="evidence" value="ECO:0007669"/>
    <property type="project" value="UniProtKB-KW"/>
</dbReference>
<keyword evidence="7" id="KW-1185">Reference proteome</keyword>
<keyword evidence="3" id="KW-0862">Zinc</keyword>
<dbReference type="HOGENOM" id="CLU_055491_3_6_1"/>
<evidence type="ECO:0000256" key="1">
    <source>
        <dbReference type="ARBA" id="ARBA00005495"/>
    </source>
</evidence>
<dbReference type="InterPro" id="IPR006913">
    <property type="entry name" value="CENP-V/GFA"/>
</dbReference>
<dbReference type="InterPro" id="IPR011057">
    <property type="entry name" value="Mss4-like_sf"/>
</dbReference>
<dbReference type="EMBL" id="JH767598">
    <property type="protein sequence ID" value="EON68530.1"/>
    <property type="molecule type" value="Genomic_DNA"/>
</dbReference>
<keyword evidence="4" id="KW-0456">Lyase</keyword>
<dbReference type="STRING" id="1168221.R7Z2X0"/>
<evidence type="ECO:0000259" key="5">
    <source>
        <dbReference type="PROSITE" id="PS51891"/>
    </source>
</evidence>
<dbReference type="PROSITE" id="PS51891">
    <property type="entry name" value="CENP_V_GFA"/>
    <property type="match status" value="1"/>
</dbReference>
<dbReference type="Gene3D" id="3.90.1590.10">
    <property type="entry name" value="glutathione-dependent formaldehyde- activating enzyme (gfa)"/>
    <property type="match status" value="1"/>
</dbReference>
<accession>R7Z2X0</accession>
<name>R7Z2X0_CONA1</name>
<dbReference type="eggNOG" id="ENOG502S5AR">
    <property type="taxonomic scope" value="Eukaryota"/>
</dbReference>
<dbReference type="Proteomes" id="UP000016924">
    <property type="component" value="Unassembled WGS sequence"/>
</dbReference>
<dbReference type="Pfam" id="PF04828">
    <property type="entry name" value="GFA"/>
    <property type="match status" value="1"/>
</dbReference>
<protein>
    <recommendedName>
        <fullName evidence="5">CENP-V/GFA domain-containing protein</fullName>
    </recommendedName>
</protein>
<evidence type="ECO:0000313" key="6">
    <source>
        <dbReference type="EMBL" id="EON68530.1"/>
    </source>
</evidence>
<dbReference type="PANTHER" id="PTHR33337">
    <property type="entry name" value="GFA DOMAIN-CONTAINING PROTEIN"/>
    <property type="match status" value="1"/>
</dbReference>
<dbReference type="PANTHER" id="PTHR33337:SF30">
    <property type="entry name" value="DUF636 DOMAIN PROTEIN (AFU_ORTHOLOGUE AFUA_1G03180)"/>
    <property type="match status" value="1"/>
</dbReference>
<organism evidence="6 7">
    <name type="scientific">Coniosporium apollinis (strain CBS 100218)</name>
    <name type="common">Rock-inhabiting black yeast</name>
    <dbReference type="NCBI Taxonomy" id="1168221"/>
    <lineage>
        <taxon>Eukaryota</taxon>
        <taxon>Fungi</taxon>
        <taxon>Dikarya</taxon>
        <taxon>Ascomycota</taxon>
        <taxon>Pezizomycotina</taxon>
        <taxon>Dothideomycetes</taxon>
        <taxon>Dothideomycetes incertae sedis</taxon>
        <taxon>Coniosporium</taxon>
    </lineage>
</organism>
<evidence type="ECO:0000256" key="3">
    <source>
        <dbReference type="ARBA" id="ARBA00022833"/>
    </source>
</evidence>
<dbReference type="OMA" id="QIWCRSA"/>
<feature type="domain" description="CENP-V/GFA" evidence="5">
    <location>
        <begin position="2"/>
        <end position="111"/>
    </location>
</feature>
<sequence length="136" mass="14446">MPDGGCFCGKCRITYSGEPKMKAVCHCLDCRKISGSTYSTNVIIPEDGFEVTSGTPKTISKTADGGETITSFFCGDCGSTMYRESGSFPGLKIVKAGVLDDVDALAEAKPDAELFAKTRVNWVQPVPGADQKDTMS</sequence>
<dbReference type="GO" id="GO:0016846">
    <property type="term" value="F:carbon-sulfur lyase activity"/>
    <property type="evidence" value="ECO:0007669"/>
    <property type="project" value="InterPro"/>
</dbReference>
<dbReference type="AlphaFoldDB" id="R7Z2X0"/>